<dbReference type="EMBL" id="CM007649">
    <property type="protein sequence ID" value="ONM31472.1"/>
    <property type="molecule type" value="Genomic_DNA"/>
</dbReference>
<accession>A0A1D6MR50</accession>
<protein>
    <submittedName>
        <fullName evidence="1">Uncharacterized protein</fullName>
    </submittedName>
</protein>
<name>A0A1D6MR50_MAIZE</name>
<gene>
    <name evidence="1" type="ORF">ZEAMMB73_Zm00001d040507</name>
</gene>
<reference evidence="1" key="1">
    <citation type="submission" date="2015-12" db="EMBL/GenBank/DDBJ databases">
        <title>Update maize B73 reference genome by single molecule sequencing technologies.</title>
        <authorList>
            <consortium name="Maize Genome Sequencing Project"/>
            <person name="Ware D."/>
        </authorList>
    </citation>
    <scope>NUCLEOTIDE SEQUENCE [LARGE SCALE GENOMIC DNA]</scope>
    <source>
        <tissue evidence="1">Seedling</tissue>
    </source>
</reference>
<evidence type="ECO:0000313" key="1">
    <source>
        <dbReference type="EMBL" id="ONM31472.1"/>
    </source>
</evidence>
<dbReference type="InParanoid" id="A0A1D6MR50"/>
<organism evidence="1">
    <name type="scientific">Zea mays</name>
    <name type="common">Maize</name>
    <dbReference type="NCBI Taxonomy" id="4577"/>
    <lineage>
        <taxon>Eukaryota</taxon>
        <taxon>Viridiplantae</taxon>
        <taxon>Streptophyta</taxon>
        <taxon>Embryophyta</taxon>
        <taxon>Tracheophyta</taxon>
        <taxon>Spermatophyta</taxon>
        <taxon>Magnoliopsida</taxon>
        <taxon>Liliopsida</taxon>
        <taxon>Poales</taxon>
        <taxon>Poaceae</taxon>
        <taxon>PACMAD clade</taxon>
        <taxon>Panicoideae</taxon>
        <taxon>Andropogonodae</taxon>
        <taxon>Andropogoneae</taxon>
        <taxon>Tripsacinae</taxon>
        <taxon>Zea</taxon>
    </lineage>
</organism>
<sequence length="112" mass="12289">MVAVGRAPLPRTAPTSSSLPHKTTDPMPILFRLAATAARVPSVRQNVEGDVWLQHRRRSPVGHCFAQPPIAPSKPVLAVKASHRARVFDTRPVECTTCLHNSTPIPFRLIDL</sequence>
<dbReference type="ExpressionAtlas" id="A0A1D6MR50">
    <property type="expression patterns" value="baseline and differential"/>
</dbReference>
<dbReference type="AlphaFoldDB" id="A0A1D6MR50"/>
<proteinExistence type="predicted"/>